<dbReference type="GO" id="GO:0034975">
    <property type="term" value="P:protein folding in endoplasmic reticulum"/>
    <property type="evidence" value="ECO:0007669"/>
    <property type="project" value="TreeGrafter"/>
</dbReference>
<dbReference type="Pfam" id="PF07738">
    <property type="entry name" value="Sad1_UNC"/>
    <property type="match status" value="1"/>
</dbReference>
<dbReference type="InterPro" id="IPR045120">
    <property type="entry name" value="Suco/Slp1-like"/>
</dbReference>
<reference evidence="8 9" key="1">
    <citation type="submission" date="2015-06" db="EMBL/GenBank/DDBJ databases">
        <title>Survival trade-offs in plant roots during colonization by closely related pathogenic and mutualistic fungi.</title>
        <authorList>
            <person name="Hacquard S."/>
            <person name="Kracher B."/>
            <person name="Hiruma K."/>
            <person name="Weinman A."/>
            <person name="Muench P."/>
            <person name="Garrido Oter R."/>
            <person name="Ver Loren van Themaat E."/>
            <person name="Dallerey J.-F."/>
            <person name="Damm U."/>
            <person name="Henrissat B."/>
            <person name="Lespinet O."/>
            <person name="Thon M."/>
            <person name="Kemen E."/>
            <person name="McHardy A.C."/>
            <person name="Schulze-Lefert P."/>
            <person name="O'Connell R.J."/>
        </authorList>
    </citation>
    <scope>NUCLEOTIDE SEQUENCE [LARGE SCALE GENOMIC DNA]</scope>
    <source>
        <strain evidence="8 9">0861</strain>
    </source>
</reference>
<dbReference type="STRING" id="708197.A0A161W1V0"/>
<evidence type="ECO:0000256" key="3">
    <source>
        <dbReference type="ARBA" id="ARBA00022989"/>
    </source>
</evidence>
<evidence type="ECO:0000313" key="9">
    <source>
        <dbReference type="Proteomes" id="UP000076552"/>
    </source>
</evidence>
<feature type="signal peptide" evidence="6">
    <location>
        <begin position="1"/>
        <end position="29"/>
    </location>
</feature>
<dbReference type="FunFam" id="2.60.120.260:FF:000082">
    <property type="entry name" value="Sad1/UNC domain protein"/>
    <property type="match status" value="1"/>
</dbReference>
<keyword evidence="4" id="KW-0472">Membrane</keyword>
<dbReference type="Gene3D" id="2.60.120.260">
    <property type="entry name" value="Galactose-binding domain-like"/>
    <property type="match status" value="1"/>
</dbReference>
<feature type="compositionally biased region" description="Basic and acidic residues" evidence="5">
    <location>
        <begin position="141"/>
        <end position="174"/>
    </location>
</feature>
<evidence type="ECO:0000259" key="7">
    <source>
        <dbReference type="PROSITE" id="PS51469"/>
    </source>
</evidence>
<dbReference type="PANTHER" id="PTHR12953:SF0">
    <property type="entry name" value="SUN DOMAIN-CONTAINING OSSIFICATION FACTOR"/>
    <property type="match status" value="1"/>
</dbReference>
<dbReference type="GO" id="GO:0005737">
    <property type="term" value="C:cytoplasm"/>
    <property type="evidence" value="ECO:0007669"/>
    <property type="project" value="TreeGrafter"/>
</dbReference>
<gene>
    <name evidence="8" type="ORF">CT0861_01197</name>
</gene>
<dbReference type="GO" id="GO:0012505">
    <property type="term" value="C:endomembrane system"/>
    <property type="evidence" value="ECO:0007669"/>
    <property type="project" value="UniProtKB-SubCell"/>
</dbReference>
<accession>A0A161W1V0</accession>
<keyword evidence="2" id="KW-0812">Transmembrane</keyword>
<feature type="region of interest" description="Disordered" evidence="5">
    <location>
        <begin position="545"/>
        <end position="594"/>
    </location>
</feature>
<dbReference type="AlphaFoldDB" id="A0A161W1V0"/>
<protein>
    <submittedName>
        <fullName evidence="8">SAD1/UNC domain-containing protein</fullName>
    </submittedName>
</protein>
<comment type="subcellular location">
    <subcellularLocation>
        <location evidence="1">Endomembrane system</location>
    </subcellularLocation>
</comment>
<feature type="compositionally biased region" description="Polar residues" evidence="5">
    <location>
        <begin position="890"/>
        <end position="903"/>
    </location>
</feature>
<dbReference type="Proteomes" id="UP000076552">
    <property type="component" value="Unassembled WGS sequence"/>
</dbReference>
<feature type="region of interest" description="Disordered" evidence="5">
    <location>
        <begin position="833"/>
        <end position="915"/>
    </location>
</feature>
<feature type="region of interest" description="Disordered" evidence="5">
    <location>
        <begin position="773"/>
        <end position="814"/>
    </location>
</feature>
<keyword evidence="3" id="KW-1133">Transmembrane helix</keyword>
<name>A0A161W1V0_9PEZI</name>
<feature type="region of interest" description="Disordered" evidence="5">
    <location>
        <begin position="475"/>
        <end position="530"/>
    </location>
</feature>
<dbReference type="PANTHER" id="PTHR12953">
    <property type="entry name" value="MEMBRANE PROTEIN CH1 RELATED"/>
    <property type="match status" value="1"/>
</dbReference>
<feature type="compositionally biased region" description="Basic and acidic residues" evidence="5">
    <location>
        <begin position="848"/>
        <end position="866"/>
    </location>
</feature>
<evidence type="ECO:0000256" key="4">
    <source>
        <dbReference type="ARBA" id="ARBA00023136"/>
    </source>
</evidence>
<feature type="compositionally biased region" description="Polar residues" evidence="5">
    <location>
        <begin position="562"/>
        <end position="594"/>
    </location>
</feature>
<dbReference type="EMBL" id="LFIV01000239">
    <property type="protein sequence ID" value="KZL65123.1"/>
    <property type="molecule type" value="Genomic_DNA"/>
</dbReference>
<comment type="caution">
    <text evidence="8">The sequence shown here is derived from an EMBL/GenBank/DDBJ whole genome shotgun (WGS) entry which is preliminary data.</text>
</comment>
<proteinExistence type="predicted"/>
<feature type="compositionally biased region" description="Low complexity" evidence="5">
    <location>
        <begin position="475"/>
        <end position="488"/>
    </location>
</feature>
<evidence type="ECO:0000256" key="1">
    <source>
        <dbReference type="ARBA" id="ARBA00004308"/>
    </source>
</evidence>
<dbReference type="InterPro" id="IPR012919">
    <property type="entry name" value="SUN_dom"/>
</dbReference>
<keyword evidence="9" id="KW-1185">Reference proteome</keyword>
<keyword evidence="6" id="KW-0732">Signal</keyword>
<feature type="domain" description="SUN" evidence="7">
    <location>
        <begin position="212"/>
        <end position="388"/>
    </location>
</feature>
<feature type="region of interest" description="Disordered" evidence="5">
    <location>
        <begin position="72"/>
        <end position="183"/>
    </location>
</feature>
<evidence type="ECO:0000256" key="6">
    <source>
        <dbReference type="SAM" id="SignalP"/>
    </source>
</evidence>
<dbReference type="PROSITE" id="PS51469">
    <property type="entry name" value="SUN"/>
    <property type="match status" value="1"/>
</dbReference>
<organism evidence="8 9">
    <name type="scientific">Colletotrichum tofieldiae</name>
    <dbReference type="NCBI Taxonomy" id="708197"/>
    <lineage>
        <taxon>Eukaryota</taxon>
        <taxon>Fungi</taxon>
        <taxon>Dikarya</taxon>
        <taxon>Ascomycota</taxon>
        <taxon>Pezizomycotina</taxon>
        <taxon>Sordariomycetes</taxon>
        <taxon>Hypocreomycetidae</taxon>
        <taxon>Glomerellales</taxon>
        <taxon>Glomerellaceae</taxon>
        <taxon>Colletotrichum</taxon>
        <taxon>Colletotrichum spaethianum species complex</taxon>
    </lineage>
</organism>
<evidence type="ECO:0000256" key="5">
    <source>
        <dbReference type="SAM" id="MobiDB-lite"/>
    </source>
</evidence>
<feature type="chain" id="PRO_5007828311" evidence="6">
    <location>
        <begin position="30"/>
        <end position="915"/>
    </location>
</feature>
<evidence type="ECO:0000313" key="8">
    <source>
        <dbReference type="EMBL" id="KZL65123.1"/>
    </source>
</evidence>
<sequence>MWLHWYRFPCRRVPVLVSILVVFCMQVSSQVSSALDSAIAGTQAGVCEFKTINYITHTLPQQCLKTSWPGDKSVTDGALPTRDGTRASSVDLRTTFGGDHSTTVPDPSAIGRSEEDAFANLPPTDATTDDEPTPRPFMSFEDWKEMMLRKAGQDPSDLKSRKTPDRSTEVDRATKSSGLDSLGDDGEIDLNFDVVSEKISNIASVPHATPTEAAVSEQQQEPVLYDDGRTQYYRSKDAGKTCKERFSYSSFDAGATVLKTNKGAKNAKAILVENKDSYMLLECSAENKFVIVELSDDILVDTVVLANFEFFSSMIRHFRVSVSDRYPVKVEKWKDLGIFEAKNSRDIQPFLVQNPLIWAKYVRIEFLTHYGNEFYCPVSLLRVHGTRMLESLKDQETAAEDEDVLDEPAAELPGSASENAVSDSIEGRENVTMAPVRGGAQDMRPTSSADPLMPMHIFHLFDGENATCLTSTASSHLSSTSSAGAGSQSKRHGDSDHAAAQVRSGMERFSDQMPEGKSSPASTTDSRHAEQNSVPLTATFVSSVTHQSSVNPDMKAGGAGENTISGASSTRTPSQATTQARNKNNSTAAPASPTVQESFFKAVSKRLQYLESNVSLSLKYIEEQSRSLQETQLLAERKQLSRIDVFLDSLNHTVLSELRTVRQQYDQIWQSTVIALESQREQSQRETVALSSRLNILADEVVFQKRMAIVQAILLLSCLILVIFSRAMTQPILTGSFDVGRSPSRNHRLPGPPMDRGLGGAYVPRYDKFGRPLDNDITGECESSDRNPDVHQSVPDASTRLLTPTSDAGYSRRADAVMTPELLSVEEFMESDADSSYRDSSPGFDVLSPKDEASTADNSRQDDHGYPDQFPDQPIAVLADSLLEADPVSANPSKSRGSLTSTLRKPLPALPEYPP</sequence>
<evidence type="ECO:0000256" key="2">
    <source>
        <dbReference type="ARBA" id="ARBA00022692"/>
    </source>
</evidence>
<dbReference type="GO" id="GO:0016020">
    <property type="term" value="C:membrane"/>
    <property type="evidence" value="ECO:0007669"/>
    <property type="project" value="InterPro"/>
</dbReference>